<dbReference type="Gene3D" id="3.30.2000.30">
    <property type="match status" value="1"/>
</dbReference>
<dbReference type="RefSeq" id="WP_208631752.1">
    <property type="nucleotide sequence ID" value="NZ_CP059319.1"/>
</dbReference>
<dbReference type="InterPro" id="IPR053745">
    <property type="entry name" value="Viral_Tail_Comp_sf"/>
</dbReference>
<dbReference type="Proteomes" id="UP000664914">
    <property type="component" value="Chromosome"/>
</dbReference>
<name>A0A975CZ96_9SPHN</name>
<reference evidence="1" key="2">
    <citation type="submission" date="2021-04" db="EMBL/GenBank/DDBJ databases">
        <title>Isolation and genomic analysis of the ibuprofen-degrading bacterium Sphingomonas strain MPO218.</title>
        <authorList>
            <person name="Aulestia M."/>
            <person name="Flores A."/>
            <person name="Mangas E.L."/>
            <person name="Perez-Pulido A.J."/>
            <person name="Santero E."/>
            <person name="Camacho E.M."/>
        </authorList>
    </citation>
    <scope>NUCLEOTIDE SEQUENCE</scope>
    <source>
        <strain evidence="1">MPO218</strain>
    </source>
</reference>
<dbReference type="Pfam" id="PF11367">
    <property type="entry name" value="Tail_completion_gp17"/>
    <property type="match status" value="1"/>
</dbReference>
<evidence type="ECO:0000313" key="2">
    <source>
        <dbReference type="Proteomes" id="UP000664914"/>
    </source>
</evidence>
<organism evidence="1 2">
    <name type="scientific">Rhizorhabdus wittichii</name>
    <dbReference type="NCBI Taxonomy" id="160791"/>
    <lineage>
        <taxon>Bacteria</taxon>
        <taxon>Pseudomonadati</taxon>
        <taxon>Pseudomonadota</taxon>
        <taxon>Alphaproteobacteria</taxon>
        <taxon>Sphingomonadales</taxon>
        <taxon>Sphingomonadaceae</taxon>
        <taxon>Rhizorhabdus</taxon>
    </lineage>
</organism>
<proteinExistence type="predicted"/>
<accession>A0A975CZ96</accession>
<evidence type="ECO:0000313" key="1">
    <source>
        <dbReference type="EMBL" id="QTH19789.1"/>
    </source>
</evidence>
<dbReference type="InterPro" id="IPR021508">
    <property type="entry name" value="Gp17-like"/>
</dbReference>
<reference evidence="1" key="1">
    <citation type="submission" date="2020-07" db="EMBL/GenBank/DDBJ databases">
        <authorList>
            <person name="Camacho E."/>
        </authorList>
    </citation>
    <scope>NUCLEOTIDE SEQUENCE</scope>
    <source>
        <strain evidence="1">MPO218</strain>
    </source>
</reference>
<sequence length="147" mass="15561">MAQSRALPVRRAMLIHMKGDAPLVALVPAASIFGQIVPANTSWPYIRMGSPSAIGAVRGTCMNGAEGIVSIHGFSIGRRQGEKLVETAEDHAGRIGDAIAAALDGARIPLDGGGKVKLTWTGDQLLQDPEEAGAFHTVQNFTWRFLS</sequence>
<gene>
    <name evidence="1" type="ORF">HRJ34_15600</name>
</gene>
<dbReference type="AlphaFoldDB" id="A0A975CZ96"/>
<protein>
    <submittedName>
        <fullName evidence="1">DUF3168 domain-containing protein</fullName>
    </submittedName>
</protein>
<dbReference type="EMBL" id="CP059319">
    <property type="protein sequence ID" value="QTH19789.1"/>
    <property type="molecule type" value="Genomic_DNA"/>
</dbReference>